<dbReference type="Pfam" id="PF00196">
    <property type="entry name" value="GerE"/>
    <property type="match status" value="1"/>
</dbReference>
<dbReference type="PROSITE" id="PS50043">
    <property type="entry name" value="HTH_LUXR_2"/>
    <property type="match status" value="1"/>
</dbReference>
<keyword evidence="1" id="KW-0805">Transcription regulation</keyword>
<dbReference type="InterPro" id="IPR036388">
    <property type="entry name" value="WH-like_DNA-bd_sf"/>
</dbReference>
<dbReference type="InterPro" id="IPR016032">
    <property type="entry name" value="Sig_transdc_resp-reg_C-effctor"/>
</dbReference>
<dbReference type="AlphaFoldDB" id="A0A7G9R989"/>
<dbReference type="CDD" id="cd06170">
    <property type="entry name" value="LuxR_C_like"/>
    <property type="match status" value="1"/>
</dbReference>
<dbReference type="SUPFAM" id="SSF46894">
    <property type="entry name" value="C-terminal effector domain of the bipartite response regulators"/>
    <property type="match status" value="1"/>
</dbReference>
<keyword evidence="2" id="KW-0238">DNA-binding</keyword>
<organism evidence="5 6">
    <name type="scientific">Nocardioides mesophilus</name>
    <dbReference type="NCBI Taxonomy" id="433659"/>
    <lineage>
        <taxon>Bacteria</taxon>
        <taxon>Bacillati</taxon>
        <taxon>Actinomycetota</taxon>
        <taxon>Actinomycetes</taxon>
        <taxon>Propionibacteriales</taxon>
        <taxon>Nocardioidaceae</taxon>
        <taxon>Nocardioides</taxon>
    </lineage>
</organism>
<protein>
    <submittedName>
        <fullName evidence="5">Response regulator transcription factor</fullName>
    </submittedName>
</protein>
<dbReference type="GO" id="GO:0006355">
    <property type="term" value="P:regulation of DNA-templated transcription"/>
    <property type="evidence" value="ECO:0007669"/>
    <property type="project" value="InterPro"/>
</dbReference>
<dbReference type="GO" id="GO:0003677">
    <property type="term" value="F:DNA binding"/>
    <property type="evidence" value="ECO:0007669"/>
    <property type="project" value="UniProtKB-KW"/>
</dbReference>
<evidence type="ECO:0000313" key="5">
    <source>
        <dbReference type="EMBL" id="QNN52164.1"/>
    </source>
</evidence>
<dbReference type="Proteomes" id="UP000515947">
    <property type="component" value="Chromosome"/>
</dbReference>
<dbReference type="PRINTS" id="PR00038">
    <property type="entry name" value="HTHLUXR"/>
</dbReference>
<feature type="domain" description="HTH luxR-type" evidence="4">
    <location>
        <begin position="123"/>
        <end position="188"/>
    </location>
</feature>
<dbReference type="Gene3D" id="1.10.10.10">
    <property type="entry name" value="Winged helix-like DNA-binding domain superfamily/Winged helix DNA-binding domain"/>
    <property type="match status" value="1"/>
</dbReference>
<evidence type="ECO:0000256" key="1">
    <source>
        <dbReference type="ARBA" id="ARBA00023015"/>
    </source>
</evidence>
<evidence type="ECO:0000259" key="4">
    <source>
        <dbReference type="PROSITE" id="PS50043"/>
    </source>
</evidence>
<dbReference type="InterPro" id="IPR000792">
    <property type="entry name" value="Tscrpt_reg_LuxR_C"/>
</dbReference>
<name>A0A7G9R989_9ACTN</name>
<dbReference type="SMART" id="SM00421">
    <property type="entry name" value="HTH_LUXR"/>
    <property type="match status" value="1"/>
</dbReference>
<dbReference type="PANTHER" id="PTHR44688">
    <property type="entry name" value="DNA-BINDING TRANSCRIPTIONAL ACTIVATOR DEVR_DOSR"/>
    <property type="match status" value="1"/>
</dbReference>
<evidence type="ECO:0000256" key="3">
    <source>
        <dbReference type="ARBA" id="ARBA00023163"/>
    </source>
</evidence>
<keyword evidence="3" id="KW-0804">Transcription</keyword>
<dbReference type="RefSeq" id="WP_187578006.1">
    <property type="nucleotide sequence ID" value="NZ_CP060713.1"/>
</dbReference>
<keyword evidence="6" id="KW-1185">Reference proteome</keyword>
<dbReference type="PANTHER" id="PTHR44688:SF16">
    <property type="entry name" value="DNA-BINDING TRANSCRIPTIONAL ACTIVATOR DEVR_DOSR"/>
    <property type="match status" value="1"/>
</dbReference>
<evidence type="ECO:0000313" key="6">
    <source>
        <dbReference type="Proteomes" id="UP000515947"/>
    </source>
</evidence>
<sequence>MRTKKPSVVVAPWSTLEADCLALTLESLHLTPVAAPLHSSVAIVIALPRGQRFTAQDLAKQTQPWKLPTLLLVDAVEPWTIALGRAVSATAVVSWDSPQPTFAQAIRSLVEGRPTPHLGGPVVDDPFVELTEREREVIALVALGDHDDEIADRLRISPHTARAHVQHSLTKLDVTNRHAAAALARGSGIMRSRLQDLRALGVEARTGA</sequence>
<dbReference type="EMBL" id="CP060713">
    <property type="protein sequence ID" value="QNN52164.1"/>
    <property type="molecule type" value="Genomic_DNA"/>
</dbReference>
<proteinExistence type="predicted"/>
<evidence type="ECO:0000256" key="2">
    <source>
        <dbReference type="ARBA" id="ARBA00023125"/>
    </source>
</evidence>
<dbReference type="KEGG" id="nmes:H9L09_16930"/>
<reference evidence="5 6" key="1">
    <citation type="submission" date="2020-08" db="EMBL/GenBank/DDBJ databases">
        <title>Genome sequence of Nocardioides mesophilus KACC 16243T.</title>
        <authorList>
            <person name="Hyun D.-W."/>
            <person name="Bae J.-W."/>
        </authorList>
    </citation>
    <scope>NUCLEOTIDE SEQUENCE [LARGE SCALE GENOMIC DNA]</scope>
    <source>
        <strain evidence="5 6">KACC 16243</strain>
    </source>
</reference>
<accession>A0A7G9R989</accession>
<gene>
    <name evidence="5" type="ORF">H9L09_16930</name>
</gene>